<reference evidence="8" key="1">
    <citation type="journal article" date="2023" name="Mol. Phylogenet. Evol.">
        <title>Genome-scale phylogeny and comparative genomics of the fungal order Sordariales.</title>
        <authorList>
            <person name="Hensen N."/>
            <person name="Bonometti L."/>
            <person name="Westerberg I."/>
            <person name="Brannstrom I.O."/>
            <person name="Guillou S."/>
            <person name="Cros-Aarteil S."/>
            <person name="Calhoun S."/>
            <person name="Haridas S."/>
            <person name="Kuo A."/>
            <person name="Mondo S."/>
            <person name="Pangilinan J."/>
            <person name="Riley R."/>
            <person name="LaButti K."/>
            <person name="Andreopoulos B."/>
            <person name="Lipzen A."/>
            <person name="Chen C."/>
            <person name="Yan M."/>
            <person name="Daum C."/>
            <person name="Ng V."/>
            <person name="Clum A."/>
            <person name="Steindorff A."/>
            <person name="Ohm R.A."/>
            <person name="Martin F."/>
            <person name="Silar P."/>
            <person name="Natvig D.O."/>
            <person name="Lalanne C."/>
            <person name="Gautier V."/>
            <person name="Ament-Velasquez S.L."/>
            <person name="Kruys A."/>
            <person name="Hutchinson M.I."/>
            <person name="Powell A.J."/>
            <person name="Barry K."/>
            <person name="Miller A.N."/>
            <person name="Grigoriev I.V."/>
            <person name="Debuchy R."/>
            <person name="Gladieux P."/>
            <person name="Hiltunen Thoren M."/>
            <person name="Johannesson H."/>
        </authorList>
    </citation>
    <scope>NUCLEOTIDE SEQUENCE</scope>
    <source>
        <strain evidence="8">CBS 538.74</strain>
    </source>
</reference>
<dbReference type="InterPro" id="IPR049326">
    <property type="entry name" value="Rhodopsin_dom_fungi"/>
</dbReference>
<reference evidence="8" key="2">
    <citation type="submission" date="2023-05" db="EMBL/GenBank/DDBJ databases">
        <authorList>
            <consortium name="Lawrence Berkeley National Laboratory"/>
            <person name="Steindorff A."/>
            <person name="Hensen N."/>
            <person name="Bonometti L."/>
            <person name="Westerberg I."/>
            <person name="Brannstrom I.O."/>
            <person name="Guillou S."/>
            <person name="Cros-Aarteil S."/>
            <person name="Calhoun S."/>
            <person name="Haridas S."/>
            <person name="Kuo A."/>
            <person name="Mondo S."/>
            <person name="Pangilinan J."/>
            <person name="Riley R."/>
            <person name="Labutti K."/>
            <person name="Andreopoulos B."/>
            <person name="Lipzen A."/>
            <person name="Chen C."/>
            <person name="Yanf M."/>
            <person name="Daum C."/>
            <person name="Ng V."/>
            <person name="Clum A."/>
            <person name="Ohm R."/>
            <person name="Martin F."/>
            <person name="Silar P."/>
            <person name="Natvig D."/>
            <person name="Lalanne C."/>
            <person name="Gautier V."/>
            <person name="Ament-Velasquez S.L."/>
            <person name="Kruys A."/>
            <person name="Hutchinson M.I."/>
            <person name="Powell A.J."/>
            <person name="Barry K."/>
            <person name="Miller A.N."/>
            <person name="Grigoriev I.V."/>
            <person name="Debuchy R."/>
            <person name="Gladieux P."/>
            <person name="Thoren M.H."/>
            <person name="Johannesson H."/>
        </authorList>
    </citation>
    <scope>NUCLEOTIDE SEQUENCE</scope>
    <source>
        <strain evidence="8">CBS 538.74</strain>
    </source>
</reference>
<dbReference type="Pfam" id="PF20684">
    <property type="entry name" value="Fung_rhodopsin"/>
    <property type="match status" value="1"/>
</dbReference>
<comment type="similarity">
    <text evidence="5">Belongs to the SAT4 family.</text>
</comment>
<feature type="domain" description="Rhodopsin" evidence="7">
    <location>
        <begin position="42"/>
        <end position="278"/>
    </location>
</feature>
<dbReference type="Proteomes" id="UP001302745">
    <property type="component" value="Unassembled WGS sequence"/>
</dbReference>
<feature type="transmembrane region" description="Helical" evidence="6">
    <location>
        <begin position="253"/>
        <end position="277"/>
    </location>
</feature>
<keyword evidence="3 6" id="KW-1133">Transmembrane helix</keyword>
<evidence type="ECO:0000256" key="1">
    <source>
        <dbReference type="ARBA" id="ARBA00004141"/>
    </source>
</evidence>
<feature type="transmembrane region" description="Helical" evidence="6">
    <location>
        <begin position="135"/>
        <end position="157"/>
    </location>
</feature>
<organism evidence="8 9">
    <name type="scientific">Chaetomidium leptoderma</name>
    <dbReference type="NCBI Taxonomy" id="669021"/>
    <lineage>
        <taxon>Eukaryota</taxon>
        <taxon>Fungi</taxon>
        <taxon>Dikarya</taxon>
        <taxon>Ascomycota</taxon>
        <taxon>Pezizomycotina</taxon>
        <taxon>Sordariomycetes</taxon>
        <taxon>Sordariomycetidae</taxon>
        <taxon>Sordariales</taxon>
        <taxon>Chaetomiaceae</taxon>
        <taxon>Chaetomidium</taxon>
    </lineage>
</organism>
<keyword evidence="9" id="KW-1185">Reference proteome</keyword>
<dbReference type="EMBL" id="MU856899">
    <property type="protein sequence ID" value="KAK4154919.1"/>
    <property type="molecule type" value="Genomic_DNA"/>
</dbReference>
<dbReference type="GO" id="GO:0016020">
    <property type="term" value="C:membrane"/>
    <property type="evidence" value="ECO:0007669"/>
    <property type="project" value="UniProtKB-SubCell"/>
</dbReference>
<feature type="transmembrane region" description="Helical" evidence="6">
    <location>
        <begin position="58"/>
        <end position="79"/>
    </location>
</feature>
<keyword evidence="4 6" id="KW-0472">Membrane</keyword>
<evidence type="ECO:0000313" key="9">
    <source>
        <dbReference type="Proteomes" id="UP001302745"/>
    </source>
</evidence>
<protein>
    <recommendedName>
        <fullName evidence="7">Rhodopsin domain-containing protein</fullName>
    </recommendedName>
</protein>
<dbReference type="AlphaFoldDB" id="A0AAN6VP30"/>
<feature type="transmembrane region" description="Helical" evidence="6">
    <location>
        <begin position="24"/>
        <end position="46"/>
    </location>
</feature>
<proteinExistence type="inferred from homology"/>
<name>A0AAN6VP30_9PEZI</name>
<comment type="caution">
    <text evidence="8">The sequence shown here is derived from an EMBL/GenBank/DDBJ whole genome shotgun (WGS) entry which is preliminary data.</text>
</comment>
<evidence type="ECO:0000256" key="2">
    <source>
        <dbReference type="ARBA" id="ARBA00022692"/>
    </source>
</evidence>
<keyword evidence="2 6" id="KW-0812">Transmembrane</keyword>
<sequence>MPSLGPPLSPEQLAQLPHDDRGPMLIGVSWGLAVVAAAFLALRVYCKHITKRRLWWDDWILIASRALIITSNALTTVLVNDFKLGKHNWDMDIYDRVRFYLVISSRATVIITAIVWAKTAFAVTLLRLTTGKTKAFVWFILVSMNIAMGFSAMVLWIQCQPLAKGWITDLPGTFWAPRRRWLILPISAYSAAMDFTLAILPWTFLPNLTLGDKDKIGISIAMSMGVIAGIVAIIKCVYLPGLGVGDSYDDVHLFIWDVTEATVTVVAACIPTLRVLLRDATQRPQSSRLSAIPDLSLISYRDLGVKNPNVAQELGMLPVEEVESGRSTQIGR</sequence>
<dbReference type="PANTHER" id="PTHR33048:SF42">
    <property type="entry name" value="INTEGRAL MEMBRANE PROTEIN"/>
    <property type="match status" value="1"/>
</dbReference>
<comment type="subcellular location">
    <subcellularLocation>
        <location evidence="1">Membrane</location>
        <topology evidence="1">Multi-pass membrane protein</topology>
    </subcellularLocation>
</comment>
<dbReference type="InterPro" id="IPR052337">
    <property type="entry name" value="SAT4-like"/>
</dbReference>
<evidence type="ECO:0000256" key="4">
    <source>
        <dbReference type="ARBA" id="ARBA00023136"/>
    </source>
</evidence>
<evidence type="ECO:0000256" key="3">
    <source>
        <dbReference type="ARBA" id="ARBA00022989"/>
    </source>
</evidence>
<gene>
    <name evidence="8" type="ORF">C8A00DRAFT_13996</name>
</gene>
<evidence type="ECO:0000313" key="8">
    <source>
        <dbReference type="EMBL" id="KAK4154919.1"/>
    </source>
</evidence>
<evidence type="ECO:0000256" key="5">
    <source>
        <dbReference type="ARBA" id="ARBA00038359"/>
    </source>
</evidence>
<dbReference type="PANTHER" id="PTHR33048">
    <property type="entry name" value="PTH11-LIKE INTEGRAL MEMBRANE PROTEIN (AFU_ORTHOLOGUE AFUA_5G11245)"/>
    <property type="match status" value="1"/>
</dbReference>
<feature type="transmembrane region" description="Helical" evidence="6">
    <location>
        <begin position="181"/>
        <end position="204"/>
    </location>
</feature>
<evidence type="ECO:0000259" key="7">
    <source>
        <dbReference type="Pfam" id="PF20684"/>
    </source>
</evidence>
<feature type="transmembrane region" description="Helical" evidence="6">
    <location>
        <begin position="99"/>
        <end position="123"/>
    </location>
</feature>
<accession>A0AAN6VP30</accession>
<evidence type="ECO:0000256" key="6">
    <source>
        <dbReference type="SAM" id="Phobius"/>
    </source>
</evidence>
<feature type="transmembrane region" description="Helical" evidence="6">
    <location>
        <begin position="216"/>
        <end position="241"/>
    </location>
</feature>